<gene>
    <name evidence="2" type="ORF">Q0590_25020</name>
</gene>
<keyword evidence="1" id="KW-0812">Transmembrane</keyword>
<dbReference type="EMBL" id="JAUKPO010000020">
    <property type="protein sequence ID" value="MDO1449563.1"/>
    <property type="molecule type" value="Genomic_DNA"/>
</dbReference>
<organism evidence="2 3">
    <name type="scientific">Rhodocytophaga aerolata</name>
    <dbReference type="NCBI Taxonomy" id="455078"/>
    <lineage>
        <taxon>Bacteria</taxon>
        <taxon>Pseudomonadati</taxon>
        <taxon>Bacteroidota</taxon>
        <taxon>Cytophagia</taxon>
        <taxon>Cytophagales</taxon>
        <taxon>Rhodocytophagaceae</taxon>
        <taxon>Rhodocytophaga</taxon>
    </lineage>
</organism>
<name>A0ABT8REF6_9BACT</name>
<keyword evidence="3" id="KW-1185">Reference proteome</keyword>
<evidence type="ECO:0000313" key="3">
    <source>
        <dbReference type="Proteomes" id="UP001168528"/>
    </source>
</evidence>
<sequence>MKLLIRIFFLGSIFRISKFGWYLIITCIILLMKYMKNAPSLPTDFLPIMAIGIGISLVSLLFELLEERKQRNALKEAEKLFKERFD</sequence>
<dbReference type="RefSeq" id="WP_302040367.1">
    <property type="nucleotide sequence ID" value="NZ_JAUKPO010000020.1"/>
</dbReference>
<keyword evidence="1" id="KW-1133">Transmembrane helix</keyword>
<keyword evidence="1" id="KW-0472">Membrane</keyword>
<comment type="caution">
    <text evidence="2">The sequence shown here is derived from an EMBL/GenBank/DDBJ whole genome shotgun (WGS) entry which is preliminary data.</text>
</comment>
<proteinExistence type="predicted"/>
<feature type="transmembrane region" description="Helical" evidence="1">
    <location>
        <begin position="7"/>
        <end position="33"/>
    </location>
</feature>
<accession>A0ABT8REF6</accession>
<evidence type="ECO:0000256" key="1">
    <source>
        <dbReference type="SAM" id="Phobius"/>
    </source>
</evidence>
<dbReference type="Proteomes" id="UP001168528">
    <property type="component" value="Unassembled WGS sequence"/>
</dbReference>
<feature type="transmembrane region" description="Helical" evidence="1">
    <location>
        <begin position="45"/>
        <end position="65"/>
    </location>
</feature>
<reference evidence="2" key="1">
    <citation type="submission" date="2023-07" db="EMBL/GenBank/DDBJ databases">
        <title>The genome sequence of Rhodocytophaga aerolata KACC 12507.</title>
        <authorList>
            <person name="Zhang X."/>
        </authorList>
    </citation>
    <scope>NUCLEOTIDE SEQUENCE</scope>
    <source>
        <strain evidence="2">KACC 12507</strain>
    </source>
</reference>
<evidence type="ECO:0000313" key="2">
    <source>
        <dbReference type="EMBL" id="MDO1449563.1"/>
    </source>
</evidence>
<protein>
    <submittedName>
        <fullName evidence="2">Uncharacterized protein</fullName>
    </submittedName>
</protein>